<dbReference type="EMBL" id="JAENGY010000871">
    <property type="protein sequence ID" value="KAG6955419.1"/>
    <property type="molecule type" value="Genomic_DNA"/>
</dbReference>
<proteinExistence type="predicted"/>
<evidence type="ECO:0000313" key="1">
    <source>
        <dbReference type="EMBL" id="KAG6955419.1"/>
    </source>
</evidence>
<keyword evidence="2" id="KW-1185">Reference proteome</keyword>
<evidence type="ECO:0000313" key="2">
    <source>
        <dbReference type="Proteomes" id="UP000709295"/>
    </source>
</evidence>
<dbReference type="Proteomes" id="UP000709295">
    <property type="component" value="Unassembled WGS sequence"/>
</dbReference>
<comment type="caution">
    <text evidence="1">The sequence shown here is derived from an EMBL/GenBank/DDBJ whole genome shotgun (WGS) entry which is preliminary data.</text>
</comment>
<name>A0A8J5IJN2_9STRA</name>
<accession>A0A8J5IJN2</accession>
<sequence>MLGMLGVLEMLKMIWKPIAELNVGRAVGAGLTLPVTLHYSVSSPFGQRTSTANRNIKKPRHLAPPSPDVITLPDLVTMLHLQLVPFLSPHDLSRLLRCLSHLLKPALSESLATFGLETFYERDSVHFGQKCCSDWHQLVPEEAEGGEGMCIECFPAPPKDLPLPRLHNARVHLLEAMCLADEGLTAVCDGVLQMHYGQFASPRFGSMQPVVFSLAEALEMQLEETNNKPTKSRKVEEEIQVDEIDTDDVEQLTRLMDTVQMGVGTQFFSGRKQNCTPANAVEAHWRSIVVDLETGTTICRYCQFITEHSSKHRCERCTQVFSRLLQQHCAALYQPLKLFMLQHLKHVRYVKPCRGWNCTNNDFQGDYLMDLIAGFTPAGVLCGVYLTDLRILPRMISDRLAMGAFKPVVERRPASNSMKKEVAKKRTKFILKADESSLSDIVAMLPLNLTSFLSPEDALNLLVQCSPSVSQDVRDAVASQGLKTFYDREEVHFGKGFATVYQMIYLFPACSMPLETNFGSRFFRSTDRSPAGMVEAHWKNIHVNLAADTTYCHFCDVNTDIMVEGPLNPQFREAEYEFLMRQHCRDVYQPLKKFMTRHLQHVRYVRPPRGWNEAGNNFQGNEWLDLIAGFTPGGVLCGVYLTDIRIPSTWINDRLAPGAYPFDENAIDLTRLRIAY</sequence>
<organism evidence="1 2">
    <name type="scientific">Phytophthora aleatoria</name>
    <dbReference type="NCBI Taxonomy" id="2496075"/>
    <lineage>
        <taxon>Eukaryota</taxon>
        <taxon>Sar</taxon>
        <taxon>Stramenopiles</taxon>
        <taxon>Oomycota</taxon>
        <taxon>Peronosporomycetes</taxon>
        <taxon>Peronosporales</taxon>
        <taxon>Peronosporaceae</taxon>
        <taxon>Phytophthora</taxon>
    </lineage>
</organism>
<reference evidence="1" key="1">
    <citation type="submission" date="2021-01" db="EMBL/GenBank/DDBJ databases">
        <title>Phytophthora aleatoria, a newly-described species from Pinus radiata is distinct from Phytophthora cactorum isolates based on comparative genomics.</title>
        <authorList>
            <person name="Mcdougal R."/>
            <person name="Panda P."/>
            <person name="Williams N."/>
            <person name="Studholme D.J."/>
        </authorList>
    </citation>
    <scope>NUCLEOTIDE SEQUENCE</scope>
    <source>
        <strain evidence="1">NZFS 4037</strain>
    </source>
</reference>
<dbReference type="AlphaFoldDB" id="A0A8J5IJN2"/>
<gene>
    <name evidence="1" type="ORF">JG688_00011882</name>
</gene>
<protein>
    <submittedName>
        <fullName evidence="1">Uncharacterized protein</fullName>
    </submittedName>
</protein>